<proteinExistence type="predicted"/>
<dbReference type="PROSITE" id="PS50850">
    <property type="entry name" value="MFS"/>
    <property type="match status" value="1"/>
</dbReference>
<dbReference type="PANTHER" id="PTHR42718:SF46">
    <property type="entry name" value="BLR6921 PROTEIN"/>
    <property type="match status" value="1"/>
</dbReference>
<feature type="compositionally biased region" description="Low complexity" evidence="7">
    <location>
        <begin position="479"/>
        <end position="507"/>
    </location>
</feature>
<feature type="transmembrane region" description="Helical" evidence="8">
    <location>
        <begin position="267"/>
        <end position="286"/>
    </location>
</feature>
<dbReference type="InterPro" id="IPR011701">
    <property type="entry name" value="MFS"/>
</dbReference>
<evidence type="ECO:0000256" key="2">
    <source>
        <dbReference type="ARBA" id="ARBA00022448"/>
    </source>
</evidence>
<dbReference type="Gene3D" id="1.20.1720.10">
    <property type="entry name" value="Multidrug resistance protein D"/>
    <property type="match status" value="1"/>
</dbReference>
<accession>A0A1Y5T7G9</accession>
<feature type="transmembrane region" description="Helical" evidence="8">
    <location>
        <begin position="200"/>
        <end position="219"/>
    </location>
</feature>
<keyword evidence="3" id="KW-1003">Cell membrane</keyword>
<evidence type="ECO:0000313" key="11">
    <source>
        <dbReference type="Proteomes" id="UP000193862"/>
    </source>
</evidence>
<organism evidence="10 11">
    <name type="scientific">Aquimixticola soesokkakensis</name>
    <dbReference type="NCBI Taxonomy" id="1519096"/>
    <lineage>
        <taxon>Bacteria</taxon>
        <taxon>Pseudomonadati</taxon>
        <taxon>Pseudomonadota</taxon>
        <taxon>Alphaproteobacteria</taxon>
        <taxon>Rhodobacterales</taxon>
        <taxon>Paracoccaceae</taxon>
        <taxon>Aquimixticola</taxon>
    </lineage>
</organism>
<feature type="transmembrane region" description="Helical" evidence="8">
    <location>
        <begin position="81"/>
        <end position="99"/>
    </location>
</feature>
<evidence type="ECO:0000256" key="6">
    <source>
        <dbReference type="ARBA" id="ARBA00023136"/>
    </source>
</evidence>
<evidence type="ECO:0000256" key="1">
    <source>
        <dbReference type="ARBA" id="ARBA00004651"/>
    </source>
</evidence>
<dbReference type="Gene3D" id="1.20.1250.20">
    <property type="entry name" value="MFS general substrate transporter like domains"/>
    <property type="match status" value="1"/>
</dbReference>
<feature type="transmembrane region" description="Helical" evidence="8">
    <location>
        <begin position="225"/>
        <end position="246"/>
    </location>
</feature>
<dbReference type="InterPro" id="IPR036259">
    <property type="entry name" value="MFS_trans_sf"/>
</dbReference>
<keyword evidence="4 8" id="KW-0812">Transmembrane</keyword>
<evidence type="ECO:0000256" key="3">
    <source>
        <dbReference type="ARBA" id="ARBA00022475"/>
    </source>
</evidence>
<comment type="subcellular location">
    <subcellularLocation>
        <location evidence="1">Cell membrane</location>
        <topology evidence="1">Multi-pass membrane protein</topology>
    </subcellularLocation>
</comment>
<feature type="transmembrane region" description="Helical" evidence="8">
    <location>
        <begin position="12"/>
        <end position="37"/>
    </location>
</feature>
<feature type="transmembrane region" description="Helical" evidence="8">
    <location>
        <begin position="338"/>
        <end position="356"/>
    </location>
</feature>
<keyword evidence="5 8" id="KW-1133">Transmembrane helix</keyword>
<dbReference type="AlphaFoldDB" id="A0A1Y5T7G9"/>
<feature type="transmembrane region" description="Helical" evidence="8">
    <location>
        <begin position="49"/>
        <end position="69"/>
    </location>
</feature>
<feature type="transmembrane region" description="Helical" evidence="8">
    <location>
        <begin position="111"/>
        <end position="131"/>
    </location>
</feature>
<dbReference type="Pfam" id="PF07690">
    <property type="entry name" value="MFS_1"/>
    <property type="match status" value="1"/>
</dbReference>
<dbReference type="PANTHER" id="PTHR42718">
    <property type="entry name" value="MAJOR FACILITATOR SUPERFAMILY MULTIDRUG TRANSPORTER MFSC"/>
    <property type="match status" value="1"/>
</dbReference>
<dbReference type="Proteomes" id="UP000193862">
    <property type="component" value="Unassembled WGS sequence"/>
</dbReference>
<reference evidence="10 11" key="1">
    <citation type="submission" date="2017-03" db="EMBL/GenBank/DDBJ databases">
        <authorList>
            <person name="Afonso C.L."/>
            <person name="Miller P.J."/>
            <person name="Scott M.A."/>
            <person name="Spackman E."/>
            <person name="Goraichik I."/>
            <person name="Dimitrov K.M."/>
            <person name="Suarez D.L."/>
            <person name="Swayne D.E."/>
        </authorList>
    </citation>
    <scope>NUCLEOTIDE SEQUENCE [LARGE SCALE GENOMIC DNA]</scope>
    <source>
        <strain evidence="10 11">CECT 8620</strain>
    </source>
</reference>
<evidence type="ECO:0000256" key="8">
    <source>
        <dbReference type="SAM" id="Phobius"/>
    </source>
</evidence>
<feature type="transmembrane region" description="Helical" evidence="8">
    <location>
        <begin position="403"/>
        <end position="425"/>
    </location>
</feature>
<dbReference type="SUPFAM" id="SSF103473">
    <property type="entry name" value="MFS general substrate transporter"/>
    <property type="match status" value="1"/>
</dbReference>
<feature type="transmembrane region" description="Helical" evidence="8">
    <location>
        <begin position="437"/>
        <end position="455"/>
    </location>
</feature>
<feature type="transmembrane region" description="Helical" evidence="8">
    <location>
        <begin position="143"/>
        <end position="162"/>
    </location>
</feature>
<evidence type="ECO:0000259" key="9">
    <source>
        <dbReference type="PROSITE" id="PS50850"/>
    </source>
</evidence>
<name>A0A1Y5T7G9_9RHOB</name>
<evidence type="ECO:0000256" key="4">
    <source>
        <dbReference type="ARBA" id="ARBA00022692"/>
    </source>
</evidence>
<protein>
    <submittedName>
        <fullName evidence="10">Putative transport protein HsrA</fullName>
    </submittedName>
</protein>
<keyword evidence="11" id="KW-1185">Reference proteome</keyword>
<feature type="transmembrane region" description="Helical" evidence="8">
    <location>
        <begin position="168"/>
        <end position="188"/>
    </location>
</feature>
<dbReference type="EMBL" id="FWFS01000009">
    <property type="protein sequence ID" value="SLN57145.1"/>
    <property type="molecule type" value="Genomic_DNA"/>
</dbReference>
<dbReference type="OrthoDB" id="9812221at2"/>
<evidence type="ECO:0000313" key="10">
    <source>
        <dbReference type="EMBL" id="SLN57145.1"/>
    </source>
</evidence>
<dbReference type="GO" id="GO:0005886">
    <property type="term" value="C:plasma membrane"/>
    <property type="evidence" value="ECO:0007669"/>
    <property type="project" value="UniProtKB-SubCell"/>
</dbReference>
<sequence>MPQFADITESRRIAIAFVVACAFLMQGVDTTLLTIAIPVISADMGRSPLSLHVLITAYLLSLAVFMPVSGWFSDRFGARRVFVLSMGLFMAGSVITAFAPELWMMVLCRMLQGFGGAMMTPVGRMIVLRAFGPGRTLDGMTWLTVPVLIGPLIGPVIGASLIEVAPWRALFFVNTPICLAALIGALKLIPALPAEGAKRFDTLGFALAGIALVLFQLGIEAITHPAYGLVGAAILGAGAIALFLVYRRHAITLEARGQRAALALDLFKGRAFATGVIAGGIGRIGVNSMAFLLPLFLQLGLGFRPIHAGLISAISAFGSLASKPLLKRLIARHGYGRVIVGITLTSVFFLGIFATVTDGWPIAALVVLVVFAGAIRTLYFNALNTLTYKDLTDSELSRGVSTAGVFQQLNMGLGISLSAAFLTLLQGTAPAISIGDFRLTFLIMATIPLISLPFLRHLKAPAAQDLREAPHHGVAPSVADAPLPASAPKSAPADAPPDLALDLAPDLGKTNKVA</sequence>
<feature type="domain" description="Major facilitator superfamily (MFS) profile" evidence="9">
    <location>
        <begin position="15"/>
        <end position="463"/>
    </location>
</feature>
<dbReference type="InterPro" id="IPR020846">
    <property type="entry name" value="MFS_dom"/>
</dbReference>
<evidence type="ECO:0000256" key="5">
    <source>
        <dbReference type="ARBA" id="ARBA00022989"/>
    </source>
</evidence>
<keyword evidence="6 8" id="KW-0472">Membrane</keyword>
<gene>
    <name evidence="10" type="primary">hsrA</name>
    <name evidence="10" type="ORF">AQS8620_02518</name>
</gene>
<feature type="region of interest" description="Disordered" evidence="7">
    <location>
        <begin position="469"/>
        <end position="514"/>
    </location>
</feature>
<feature type="transmembrane region" description="Helical" evidence="8">
    <location>
        <begin position="306"/>
        <end position="326"/>
    </location>
</feature>
<dbReference type="RefSeq" id="WP_085837228.1">
    <property type="nucleotide sequence ID" value="NZ_FWFS01000009.1"/>
</dbReference>
<evidence type="ECO:0000256" key="7">
    <source>
        <dbReference type="SAM" id="MobiDB-lite"/>
    </source>
</evidence>
<keyword evidence="2" id="KW-0813">Transport</keyword>
<feature type="transmembrane region" description="Helical" evidence="8">
    <location>
        <begin position="362"/>
        <end position="382"/>
    </location>
</feature>
<dbReference type="GO" id="GO:0022857">
    <property type="term" value="F:transmembrane transporter activity"/>
    <property type="evidence" value="ECO:0007669"/>
    <property type="project" value="InterPro"/>
</dbReference>